<evidence type="ECO:0000313" key="2">
    <source>
        <dbReference type="Proteomes" id="UP000030377"/>
    </source>
</evidence>
<accession>A0A0A3XTH2</accession>
<protein>
    <submittedName>
        <fullName evidence="1">Uncharacterized protein</fullName>
    </submittedName>
</protein>
<comment type="caution">
    <text evidence="1">The sequence shown here is derived from an EMBL/GenBank/DDBJ whole genome shotgun (WGS) entry which is preliminary data.</text>
</comment>
<organism evidence="1 2">
    <name type="scientific">Bradyrhizobium japonicum</name>
    <dbReference type="NCBI Taxonomy" id="375"/>
    <lineage>
        <taxon>Bacteria</taxon>
        <taxon>Pseudomonadati</taxon>
        <taxon>Pseudomonadota</taxon>
        <taxon>Alphaproteobacteria</taxon>
        <taxon>Hyphomicrobiales</taxon>
        <taxon>Nitrobacteraceae</taxon>
        <taxon>Bradyrhizobium</taxon>
    </lineage>
</organism>
<dbReference type="EMBL" id="JRPN01000020">
    <property type="protein sequence ID" value="KGT76451.1"/>
    <property type="molecule type" value="Genomic_DNA"/>
</dbReference>
<dbReference type="Proteomes" id="UP000030377">
    <property type="component" value="Unassembled WGS sequence"/>
</dbReference>
<reference evidence="1 2" key="1">
    <citation type="submission" date="2014-09" db="EMBL/GenBank/DDBJ databases">
        <title>Draft genome of Bradyrhizobium japonicum Is-34.</title>
        <authorList>
            <person name="Tsurumaru H."/>
            <person name="Yamakawa T."/>
            <person name="Hashimoto S."/>
            <person name="Okizaki K."/>
            <person name="Kanesaki Y."/>
            <person name="Yoshikawa H."/>
            <person name="Yajima S."/>
        </authorList>
    </citation>
    <scope>NUCLEOTIDE SEQUENCE [LARGE SCALE GENOMIC DNA]</scope>
    <source>
        <strain evidence="1 2">Is-34</strain>
    </source>
</reference>
<name>A0A0A3XTH2_BRAJP</name>
<dbReference type="RefSeq" id="WP_041957723.1">
    <property type="nucleotide sequence ID" value="NZ_JRPN01000020.1"/>
</dbReference>
<gene>
    <name evidence="1" type="ORF">MA20_27095</name>
</gene>
<proteinExistence type="predicted"/>
<sequence>MFSDALGFDVGTARHLLKQGEEGEGVAYLEEFIAKGSVIAVIEMAEHLDNKGDQSASLTLMERAEGSIAEDDFGALLYLARALRRGLGAGTAQERYFRASEGTRCRGRSFGDHSRDDRELF</sequence>
<evidence type="ECO:0000313" key="1">
    <source>
        <dbReference type="EMBL" id="KGT76451.1"/>
    </source>
</evidence>
<dbReference type="AlphaFoldDB" id="A0A0A3XTH2"/>